<gene>
    <name evidence="1" type="ORF">UFOPK3967_01959</name>
</gene>
<dbReference type="EMBL" id="CAFBOS010000130">
    <property type="protein sequence ID" value="CAB5005726.1"/>
    <property type="molecule type" value="Genomic_DNA"/>
</dbReference>
<proteinExistence type="predicted"/>
<protein>
    <submittedName>
        <fullName evidence="1">Unannotated protein</fullName>
    </submittedName>
</protein>
<dbReference type="AlphaFoldDB" id="A0A6J7PJV9"/>
<reference evidence="1" key="1">
    <citation type="submission" date="2020-05" db="EMBL/GenBank/DDBJ databases">
        <authorList>
            <person name="Chiriac C."/>
            <person name="Salcher M."/>
            <person name="Ghai R."/>
            <person name="Kavagutti S V."/>
        </authorList>
    </citation>
    <scope>NUCLEOTIDE SEQUENCE</scope>
</reference>
<accession>A0A6J7PJV9</accession>
<sequence>MLARVLAPPLEGARGDRSSALGQLRPLELVTTLEPDDDPSRLVAKDLSEPALVRSLGLDDPPLGRAVLIRRGFERHVEEYGPTGSASRYG</sequence>
<organism evidence="1">
    <name type="scientific">freshwater metagenome</name>
    <dbReference type="NCBI Taxonomy" id="449393"/>
    <lineage>
        <taxon>unclassified sequences</taxon>
        <taxon>metagenomes</taxon>
        <taxon>ecological metagenomes</taxon>
    </lineage>
</organism>
<name>A0A6J7PJV9_9ZZZZ</name>
<evidence type="ECO:0000313" key="1">
    <source>
        <dbReference type="EMBL" id="CAB5005726.1"/>
    </source>
</evidence>